<protein>
    <submittedName>
        <fullName evidence="6">Phage/plasmid primase, P4 family</fullName>
    </submittedName>
</protein>
<dbReference type="InterPro" id="IPR014818">
    <property type="entry name" value="Phage/plasmid_primase_P4_C"/>
</dbReference>
<keyword evidence="1" id="KW-0547">Nucleotide-binding</keyword>
<dbReference type="PROSITE" id="PS51206">
    <property type="entry name" value="SF3_HELICASE_1"/>
    <property type="match status" value="1"/>
</dbReference>
<gene>
    <name evidence="6" type="ORF">EGH25_11115</name>
</gene>
<feature type="region of interest" description="Disordered" evidence="4">
    <location>
        <begin position="141"/>
        <end position="171"/>
    </location>
</feature>
<feature type="domain" description="SF3 helicase" evidence="5">
    <location>
        <begin position="444"/>
        <end position="600"/>
    </location>
</feature>
<dbReference type="SUPFAM" id="SSF52540">
    <property type="entry name" value="P-loop containing nucleoside triphosphate hydrolases"/>
    <property type="match status" value="1"/>
</dbReference>
<dbReference type="RefSeq" id="WP_266088574.1">
    <property type="nucleotide sequence ID" value="NZ_RKLV01000013.1"/>
</dbReference>
<reference evidence="6" key="1">
    <citation type="submission" date="2022-09" db="EMBL/GenBank/DDBJ databases">
        <title>Haloadaptaus new haloarchaeum isolated from saline soil.</title>
        <authorList>
            <person name="Duran-Viseras A."/>
            <person name="Sanchez-Porro C."/>
            <person name="Ventosa A."/>
        </authorList>
    </citation>
    <scope>NUCLEOTIDE SEQUENCE</scope>
    <source>
        <strain evidence="6">F3-133</strain>
    </source>
</reference>
<dbReference type="NCBIfam" id="TIGR01613">
    <property type="entry name" value="primase_Cterm"/>
    <property type="match status" value="1"/>
</dbReference>
<dbReference type="InterPro" id="IPR051620">
    <property type="entry name" value="ORF904-like_C"/>
</dbReference>
<dbReference type="AlphaFoldDB" id="A0A9Q4C4X7"/>
<dbReference type="EMBL" id="RKLV01000013">
    <property type="protein sequence ID" value="MCX2819900.1"/>
    <property type="molecule type" value="Genomic_DNA"/>
</dbReference>
<dbReference type="GO" id="GO:0005524">
    <property type="term" value="F:ATP binding"/>
    <property type="evidence" value="ECO:0007669"/>
    <property type="project" value="UniProtKB-KW"/>
</dbReference>
<name>A0A9Q4C4X7_9EURY</name>
<dbReference type="SMART" id="SM00885">
    <property type="entry name" value="D5_N"/>
    <property type="match status" value="1"/>
</dbReference>
<dbReference type="Pfam" id="PF22763">
    <property type="entry name" value="NrS1-1_pol-like_HBD"/>
    <property type="match status" value="1"/>
</dbReference>
<dbReference type="Proteomes" id="UP001149411">
    <property type="component" value="Unassembled WGS sequence"/>
</dbReference>
<evidence type="ECO:0000256" key="4">
    <source>
        <dbReference type="SAM" id="MobiDB-lite"/>
    </source>
</evidence>
<proteinExistence type="predicted"/>
<dbReference type="Gene3D" id="3.40.50.300">
    <property type="entry name" value="P-loop containing nucleotide triphosphate hydrolases"/>
    <property type="match status" value="1"/>
</dbReference>
<evidence type="ECO:0000313" key="7">
    <source>
        <dbReference type="Proteomes" id="UP001149411"/>
    </source>
</evidence>
<dbReference type="InterPro" id="IPR006500">
    <property type="entry name" value="Helicase_put_C_phage/plasmid"/>
</dbReference>
<keyword evidence="3" id="KW-0067">ATP-binding</keyword>
<evidence type="ECO:0000256" key="3">
    <source>
        <dbReference type="ARBA" id="ARBA00022840"/>
    </source>
</evidence>
<sequence>MDPHTGGFAKSNDESTWASFENARDHYETDDEVEGIGFMFSRDGRYAGVDLDKCVKPETGKVDDWARDIVERLDSYTEYSPSGTGLHVIVEGMVPPEGSRSGNVEMYDERRYFTFTGDVGVGAPKSVEKRVAELRDVHADYIRGDDEDDEDATDGGHDGVGTGVSEPSDVDLDDEELLRKARNAENGDKFESLWNGSTAGYPSQSEADEALCCLLAFWTGGDRQRIDNLFRRSSLMRPKWDEDRGSQTYGERTVDAALSQVDEYYDPDEGGSVDMDAVLEDEGSAVGALSSWLSEYKAEEEKTPKKGEKTQEAARALLEYERFATVGDDESVYRYHGDEGVWKDDGEDRIRRVLDAALGSEFSTRVLNETVERVRARTQVDRDEFDLPKRTVPVRNGLLDLETRDLRDLRQSDYATFRLPVRYDEDANCPEFHEYLKEVTRSGSDRKKLQEYVGYVLMHGRMPHHKSLFLAGPQASGKSTFIGILSALLPEEVRGASTPHQLTRRFGKAVLRDRWLNVSADIPSSMIENTGMFKLITGKDVVDAELKGVQKKLTFTPTTKHVFSANQLPEVYEADEAFWRRILIVPFPESIPREDRVDNLDEELVDREASGILNWMLNGYERLAEQGGFTADLTPEETRKLWLTWSTSVVRFYSRCLKDDMDGAEKVSDVYDAYKSFSDKEGLTPKSKEAFGKSLLKFPHIGKAKTGRASDQRAYTNIQLRDDVK</sequence>
<keyword evidence="2" id="KW-0378">Hydrolase</keyword>
<dbReference type="InterPro" id="IPR045455">
    <property type="entry name" value="NrS-1_pol-like_helicase"/>
</dbReference>
<accession>A0A9Q4C4X7</accession>
<dbReference type="InterPro" id="IPR014015">
    <property type="entry name" value="Helicase_SF3_DNA-vir"/>
</dbReference>
<organism evidence="6 7">
    <name type="scientific">Halorutilus salinus</name>
    <dbReference type="NCBI Taxonomy" id="2487751"/>
    <lineage>
        <taxon>Archaea</taxon>
        <taxon>Methanobacteriati</taxon>
        <taxon>Methanobacteriota</taxon>
        <taxon>Stenosarchaea group</taxon>
        <taxon>Halobacteria</taxon>
        <taxon>Halorutilales</taxon>
        <taxon>Halorutilaceae</taxon>
        <taxon>Halorutilus</taxon>
    </lineage>
</organism>
<dbReference type="Pfam" id="PF08706">
    <property type="entry name" value="D5_N"/>
    <property type="match status" value="1"/>
</dbReference>
<dbReference type="InterPro" id="IPR054468">
    <property type="entry name" value="NrSPol-like_HBD"/>
</dbReference>
<dbReference type="GO" id="GO:0016787">
    <property type="term" value="F:hydrolase activity"/>
    <property type="evidence" value="ECO:0007669"/>
    <property type="project" value="UniProtKB-KW"/>
</dbReference>
<dbReference type="Pfam" id="PF19263">
    <property type="entry name" value="DUF5906"/>
    <property type="match status" value="1"/>
</dbReference>
<evidence type="ECO:0000259" key="5">
    <source>
        <dbReference type="PROSITE" id="PS51206"/>
    </source>
</evidence>
<evidence type="ECO:0000313" key="6">
    <source>
        <dbReference type="EMBL" id="MCX2819900.1"/>
    </source>
</evidence>
<dbReference type="PANTHER" id="PTHR35372:SF2">
    <property type="entry name" value="SF3 HELICASE DOMAIN-CONTAINING PROTEIN"/>
    <property type="match status" value="1"/>
</dbReference>
<comment type="caution">
    <text evidence="6">The sequence shown here is derived from an EMBL/GenBank/DDBJ whole genome shotgun (WGS) entry which is preliminary data.</text>
</comment>
<keyword evidence="7" id="KW-1185">Reference proteome</keyword>
<dbReference type="PANTHER" id="PTHR35372">
    <property type="entry name" value="ATP BINDING PROTEIN-RELATED"/>
    <property type="match status" value="1"/>
</dbReference>
<evidence type="ECO:0000256" key="1">
    <source>
        <dbReference type="ARBA" id="ARBA00022741"/>
    </source>
</evidence>
<evidence type="ECO:0000256" key="2">
    <source>
        <dbReference type="ARBA" id="ARBA00022801"/>
    </source>
</evidence>
<dbReference type="InterPro" id="IPR027417">
    <property type="entry name" value="P-loop_NTPase"/>
</dbReference>